<proteinExistence type="predicted"/>
<protein>
    <submittedName>
        <fullName evidence="1">Uncharacterized protein</fullName>
    </submittedName>
</protein>
<sequence length="329" mass="38493">MHSVQQLATTFYAYNQSNSLALLLQDDTIFNALQTHFHQLNLAVQDYPDLLRTQQFEISLQQFQSSQPNSYNQLLKNSQAYFNKAKSFTDLNMSKISIIEREQDKTTTTIEHRRDIHIPKRSISQFIAKSKVEDQKRAILDRKFIILTREKLILEKAIQQSRHEYQDKHKQVRSGQKSSILAQKQNIVSSKSNYVNGSELVSIAQRHQQLDQELKKTHQKITDFCAKAKFEKEFNLKIFGTKLTDQIESIYNQIIAICEEKMCRAGRDENLFLEQKIEINSDEVMKVKIENQKWKVKIRAITEEIERMRVLLSQKEGGDGLGGMWYVFK</sequence>
<reference evidence="2" key="2">
    <citation type="submission" date="2020-12" db="EMBL/GenBank/DDBJ databases">
        <title>New Spironucleus salmonicida genome in near-complete chromosomes.</title>
        <authorList>
            <person name="Xu F."/>
            <person name="Kurt Z."/>
            <person name="Jimenez-Gonzalez A."/>
            <person name="Astvaldsson A."/>
            <person name="Andersson J.O."/>
            <person name="Svard S.G."/>
        </authorList>
    </citation>
    <scope>NUCLEOTIDE SEQUENCE</scope>
    <source>
        <strain evidence="2">ATCC 50377</strain>
    </source>
</reference>
<evidence type="ECO:0000313" key="2">
    <source>
        <dbReference type="EMBL" id="KAH0570159.1"/>
    </source>
</evidence>
<accession>V6LEX3</accession>
<dbReference type="EMBL" id="KI546154">
    <property type="protein sequence ID" value="EST42818.1"/>
    <property type="molecule type" value="Genomic_DNA"/>
</dbReference>
<evidence type="ECO:0000313" key="1">
    <source>
        <dbReference type="EMBL" id="EST42818.1"/>
    </source>
</evidence>
<organism evidence="1">
    <name type="scientific">Spironucleus salmonicida</name>
    <dbReference type="NCBI Taxonomy" id="348837"/>
    <lineage>
        <taxon>Eukaryota</taxon>
        <taxon>Metamonada</taxon>
        <taxon>Diplomonadida</taxon>
        <taxon>Hexamitidae</taxon>
        <taxon>Hexamitinae</taxon>
        <taxon>Spironucleus</taxon>
    </lineage>
</organism>
<keyword evidence="3" id="KW-1185">Reference proteome</keyword>
<evidence type="ECO:0000313" key="3">
    <source>
        <dbReference type="Proteomes" id="UP000018208"/>
    </source>
</evidence>
<dbReference type="EMBL" id="AUWU02000008">
    <property type="protein sequence ID" value="KAH0570159.1"/>
    <property type="molecule type" value="Genomic_DNA"/>
</dbReference>
<reference evidence="1 2" key="1">
    <citation type="journal article" date="2014" name="PLoS Genet.">
        <title>The Genome of Spironucleus salmonicida Highlights a Fish Pathogen Adapted to Fluctuating Environments.</title>
        <authorList>
            <person name="Xu F."/>
            <person name="Jerlstrom-Hultqvist J."/>
            <person name="Einarsson E."/>
            <person name="Astvaldsson A."/>
            <person name="Svard S.G."/>
            <person name="Andersson J.O."/>
        </authorList>
    </citation>
    <scope>NUCLEOTIDE SEQUENCE</scope>
    <source>
        <strain evidence="2">ATCC 50377</strain>
    </source>
</reference>
<gene>
    <name evidence="1" type="ORF">SS50377_17587</name>
    <name evidence="2" type="ORF">SS50377_28134</name>
</gene>
<dbReference type="AlphaFoldDB" id="V6LEX3"/>
<name>V6LEX3_9EUKA</name>
<dbReference type="Proteomes" id="UP000018208">
    <property type="component" value="Unassembled WGS sequence"/>
</dbReference>
<dbReference type="VEuPathDB" id="GiardiaDB:SS50377_28134"/>